<evidence type="ECO:0000256" key="1">
    <source>
        <dbReference type="SAM" id="Phobius"/>
    </source>
</evidence>
<accession>A0A0E3BLT0</accession>
<organism evidence="2 3">
    <name type="scientific">Comamonas thiooxydans</name>
    <dbReference type="NCBI Taxonomy" id="363952"/>
    <lineage>
        <taxon>Bacteria</taxon>
        <taxon>Pseudomonadati</taxon>
        <taxon>Pseudomonadota</taxon>
        <taxon>Betaproteobacteria</taxon>
        <taxon>Burkholderiales</taxon>
        <taxon>Comamonadaceae</taxon>
        <taxon>Comamonas</taxon>
    </lineage>
</organism>
<keyword evidence="1" id="KW-0472">Membrane</keyword>
<dbReference type="EMBL" id="AWTN01000017">
    <property type="protein sequence ID" value="KGG98594.1"/>
    <property type="molecule type" value="Genomic_DNA"/>
</dbReference>
<gene>
    <name evidence="2" type="ORF">P245_04360</name>
</gene>
<sequence>PLYLAWHGNPWPCIAMLVLSKGYLFFKKRGQ</sequence>
<reference evidence="2 3" key="1">
    <citation type="submission" date="2013-09" db="EMBL/GenBank/DDBJ databases">
        <title>High correlation between genotypes and phenotypes of environmental bacteria Comamonas testosteroni strains.</title>
        <authorList>
            <person name="Liu L."/>
            <person name="Zhu W."/>
            <person name="Xia X."/>
            <person name="Xu B."/>
            <person name="Luo M."/>
            <person name="Wang G."/>
        </authorList>
    </citation>
    <scope>NUCLEOTIDE SEQUENCE [LARGE SCALE GENOMIC DNA]</scope>
    <source>
        <strain evidence="2 3">JL14</strain>
    </source>
</reference>
<proteinExistence type="predicted"/>
<name>A0A0E3BLT0_9BURK</name>
<keyword evidence="1" id="KW-0812">Transmembrane</keyword>
<dbReference type="Proteomes" id="UP000029567">
    <property type="component" value="Unassembled WGS sequence"/>
</dbReference>
<protein>
    <submittedName>
        <fullName evidence="2">Uncharacterized protein</fullName>
    </submittedName>
</protein>
<feature type="non-terminal residue" evidence="2">
    <location>
        <position position="1"/>
    </location>
</feature>
<keyword evidence="1" id="KW-1133">Transmembrane helix</keyword>
<evidence type="ECO:0000313" key="3">
    <source>
        <dbReference type="Proteomes" id="UP000029567"/>
    </source>
</evidence>
<dbReference type="AlphaFoldDB" id="A0A0E3BLT0"/>
<comment type="caution">
    <text evidence="2">The sequence shown here is derived from an EMBL/GenBank/DDBJ whole genome shotgun (WGS) entry which is preliminary data.</text>
</comment>
<evidence type="ECO:0000313" key="2">
    <source>
        <dbReference type="EMBL" id="KGG98594.1"/>
    </source>
</evidence>
<feature type="transmembrane region" description="Helical" evidence="1">
    <location>
        <begin position="6"/>
        <end position="26"/>
    </location>
</feature>